<proteinExistence type="predicted"/>
<evidence type="ECO:0000259" key="2">
    <source>
        <dbReference type="Pfam" id="PF01757"/>
    </source>
</evidence>
<protein>
    <submittedName>
        <fullName evidence="3">Acyltransferase</fullName>
    </submittedName>
</protein>
<keyword evidence="4" id="KW-1185">Reference proteome</keyword>
<organism evidence="3 4">
    <name type="scientific">Roseomonas haemaphysalidis</name>
    <dbReference type="NCBI Taxonomy" id="2768162"/>
    <lineage>
        <taxon>Bacteria</taxon>
        <taxon>Pseudomonadati</taxon>
        <taxon>Pseudomonadota</taxon>
        <taxon>Alphaproteobacteria</taxon>
        <taxon>Acetobacterales</taxon>
        <taxon>Roseomonadaceae</taxon>
        <taxon>Roseomonas</taxon>
    </lineage>
</organism>
<feature type="transmembrane region" description="Helical" evidence="1">
    <location>
        <begin position="292"/>
        <end position="310"/>
    </location>
</feature>
<dbReference type="PANTHER" id="PTHR23028">
    <property type="entry name" value="ACETYLTRANSFERASE"/>
    <property type="match status" value="1"/>
</dbReference>
<feature type="transmembrane region" description="Helical" evidence="1">
    <location>
        <begin position="50"/>
        <end position="71"/>
    </location>
</feature>
<dbReference type="InterPro" id="IPR050879">
    <property type="entry name" value="Acyltransferase_3"/>
</dbReference>
<feature type="transmembrane region" description="Helical" evidence="1">
    <location>
        <begin position="122"/>
        <end position="143"/>
    </location>
</feature>
<accession>A0ABS3KRA6</accession>
<keyword evidence="1" id="KW-0472">Membrane</keyword>
<keyword evidence="1" id="KW-0812">Transmembrane</keyword>
<name>A0ABS3KRA6_9PROT</name>
<evidence type="ECO:0000313" key="4">
    <source>
        <dbReference type="Proteomes" id="UP001518989"/>
    </source>
</evidence>
<gene>
    <name evidence="3" type="ORF">IAI61_13205</name>
</gene>
<evidence type="ECO:0000313" key="3">
    <source>
        <dbReference type="EMBL" id="MBO1079991.1"/>
    </source>
</evidence>
<feature type="domain" description="Acyltransferase 3" evidence="2">
    <location>
        <begin position="15"/>
        <end position="310"/>
    </location>
</feature>
<evidence type="ECO:0000256" key="1">
    <source>
        <dbReference type="SAM" id="Phobius"/>
    </source>
</evidence>
<sequence>MRRGHLQAPIGVKVGSRSTVSVFFVLSGFVMAAAADRCRGSLLMNSVARYLRLAVPVTASCLLAWGWLTAFPDSASALKAALPAPSRWLDYTYQGTIHPIWHAAADGLLGNFLRGDSAFNNVLWTMQIELFGSLGIFVLYALTKGPTRLWSLLAAGVAILLWLPDTYIGFVFGAGLYEAHRRGLLRTSRILLPIASFIVALVVGGMGDGAHERLGLPGVPEALELGEPRGFVNGVAAALLIYATLTLPWLARGLSRSVPLSLGRISFGLYLVHVPPLYTIVAWSYLQGVPEAVLAPLYLVGMLILAWVFTHAVDEPSLRWIAALRSRIGQPRVQLRT</sequence>
<keyword evidence="3" id="KW-0808">Transferase</keyword>
<dbReference type="Pfam" id="PF01757">
    <property type="entry name" value="Acyl_transf_3"/>
    <property type="match status" value="1"/>
</dbReference>
<keyword evidence="1" id="KW-1133">Transmembrane helix</keyword>
<dbReference type="EMBL" id="JACTNG010000007">
    <property type="protein sequence ID" value="MBO1079991.1"/>
    <property type="molecule type" value="Genomic_DNA"/>
</dbReference>
<dbReference type="GO" id="GO:0016746">
    <property type="term" value="F:acyltransferase activity"/>
    <property type="evidence" value="ECO:0007669"/>
    <property type="project" value="UniProtKB-KW"/>
</dbReference>
<comment type="caution">
    <text evidence="3">The sequence shown here is derived from an EMBL/GenBank/DDBJ whole genome shotgun (WGS) entry which is preliminary data.</text>
</comment>
<keyword evidence="3" id="KW-0012">Acyltransferase</keyword>
<feature type="transmembrane region" description="Helical" evidence="1">
    <location>
        <begin position="149"/>
        <end position="177"/>
    </location>
</feature>
<reference evidence="3 4" key="1">
    <citation type="submission" date="2020-09" db="EMBL/GenBank/DDBJ databases">
        <title>Roseomonas.</title>
        <authorList>
            <person name="Zhu W."/>
        </authorList>
    </citation>
    <scope>NUCLEOTIDE SEQUENCE [LARGE SCALE GENOMIC DNA]</scope>
    <source>
        <strain evidence="3 4">573</strain>
    </source>
</reference>
<dbReference type="InterPro" id="IPR002656">
    <property type="entry name" value="Acyl_transf_3_dom"/>
</dbReference>
<dbReference type="Proteomes" id="UP001518989">
    <property type="component" value="Unassembled WGS sequence"/>
</dbReference>
<feature type="transmembrane region" description="Helical" evidence="1">
    <location>
        <begin position="262"/>
        <end position="286"/>
    </location>
</feature>
<dbReference type="PANTHER" id="PTHR23028:SF134">
    <property type="entry name" value="PUTATIVE (AFU_ORTHOLOGUE AFUA_4G08520)-RELATED"/>
    <property type="match status" value="1"/>
</dbReference>
<feature type="transmembrane region" description="Helical" evidence="1">
    <location>
        <begin position="230"/>
        <end position="250"/>
    </location>
</feature>
<feature type="transmembrane region" description="Helical" evidence="1">
    <location>
        <begin position="20"/>
        <end position="38"/>
    </location>
</feature>
<feature type="transmembrane region" description="Helical" evidence="1">
    <location>
        <begin position="189"/>
        <end position="210"/>
    </location>
</feature>